<keyword evidence="2" id="KW-0143">Chaperone</keyword>
<evidence type="ECO:0000259" key="3">
    <source>
        <dbReference type="PROSITE" id="PS50076"/>
    </source>
</evidence>
<name>A0A066VVQ6_TILAU</name>
<dbReference type="InterPro" id="IPR036869">
    <property type="entry name" value="J_dom_sf"/>
</dbReference>
<feature type="domain" description="J" evidence="3">
    <location>
        <begin position="1"/>
        <end position="68"/>
    </location>
</feature>
<dbReference type="AlphaFoldDB" id="A0A066VVQ6"/>
<dbReference type="RefSeq" id="XP_013242203.1">
    <property type="nucleotide sequence ID" value="XM_013386749.1"/>
</dbReference>
<dbReference type="STRING" id="1037660.A0A066VVQ6"/>
<dbReference type="Proteomes" id="UP000027361">
    <property type="component" value="Unassembled WGS sequence"/>
</dbReference>
<comment type="similarity">
    <text evidence="1">Belongs to the HscB family.</text>
</comment>
<dbReference type="EMBL" id="JMSN01000066">
    <property type="protein sequence ID" value="KDN42869.1"/>
    <property type="molecule type" value="Genomic_DNA"/>
</dbReference>
<dbReference type="CDD" id="cd06257">
    <property type="entry name" value="DnaJ"/>
    <property type="match status" value="1"/>
</dbReference>
<dbReference type="PROSITE" id="PS50076">
    <property type="entry name" value="DNAJ_2"/>
    <property type="match status" value="1"/>
</dbReference>
<protein>
    <submittedName>
        <fullName evidence="4">Co-chaperone Hsc20</fullName>
    </submittedName>
</protein>
<dbReference type="HOGENOM" id="CLU_068529_1_1_1"/>
<reference evidence="4 5" key="1">
    <citation type="submission" date="2014-05" db="EMBL/GenBank/DDBJ databases">
        <title>Draft genome sequence of a rare smut relative, Tilletiaria anomala UBC 951.</title>
        <authorList>
            <consortium name="DOE Joint Genome Institute"/>
            <person name="Toome M."/>
            <person name="Kuo A."/>
            <person name="Henrissat B."/>
            <person name="Lipzen A."/>
            <person name="Tritt A."/>
            <person name="Yoshinaga Y."/>
            <person name="Zane M."/>
            <person name="Barry K."/>
            <person name="Grigoriev I.V."/>
            <person name="Spatafora J.W."/>
            <person name="Aimea M.C."/>
        </authorList>
    </citation>
    <scope>NUCLEOTIDE SEQUENCE [LARGE SCALE GENOMIC DNA]</scope>
    <source>
        <strain evidence="4 5">UBC 951</strain>
    </source>
</reference>
<proteinExistence type="inferred from homology"/>
<sequence length="169" mass="19444">MTLAEQWDVDEAQLKATWRRMMALTHPDRMGDRSKREQQIAEQQSALVNKAYETLRKPLSRAVYLLEMHAGSSISEADRLDDSALLMAVLEAREALEDAQTEPDVTALRQENAERLAQTVHKIGVRFRERDGATDWAALKKLTIELRYWSNIDDACREWQPGKPVMLQH</sequence>
<evidence type="ECO:0000256" key="1">
    <source>
        <dbReference type="ARBA" id="ARBA00010476"/>
    </source>
</evidence>
<dbReference type="FunCoup" id="A0A066VVQ6">
    <property type="interactions" value="208"/>
</dbReference>
<evidence type="ECO:0000256" key="2">
    <source>
        <dbReference type="ARBA" id="ARBA00023186"/>
    </source>
</evidence>
<dbReference type="GO" id="GO:0051259">
    <property type="term" value="P:protein complex oligomerization"/>
    <property type="evidence" value="ECO:0007669"/>
    <property type="project" value="InterPro"/>
</dbReference>
<dbReference type="SUPFAM" id="SSF47144">
    <property type="entry name" value="HSC20 (HSCB), C-terminal oligomerisation domain"/>
    <property type="match status" value="1"/>
</dbReference>
<evidence type="ECO:0000313" key="4">
    <source>
        <dbReference type="EMBL" id="KDN42869.1"/>
    </source>
</evidence>
<dbReference type="GO" id="GO:0001671">
    <property type="term" value="F:ATPase activator activity"/>
    <property type="evidence" value="ECO:0007669"/>
    <property type="project" value="InterPro"/>
</dbReference>
<keyword evidence="5" id="KW-1185">Reference proteome</keyword>
<evidence type="ECO:0000313" key="5">
    <source>
        <dbReference type="Proteomes" id="UP000027361"/>
    </source>
</evidence>
<dbReference type="NCBIfam" id="TIGR00714">
    <property type="entry name" value="hscB"/>
    <property type="match status" value="1"/>
</dbReference>
<dbReference type="InterPro" id="IPR001623">
    <property type="entry name" value="DnaJ_domain"/>
</dbReference>
<accession>A0A066VVQ6</accession>
<dbReference type="InParanoid" id="A0A066VVQ6"/>
<dbReference type="Gene3D" id="1.20.1280.20">
    <property type="entry name" value="HscB, C-terminal domain"/>
    <property type="match status" value="1"/>
</dbReference>
<dbReference type="GO" id="GO:0051087">
    <property type="term" value="F:protein-folding chaperone binding"/>
    <property type="evidence" value="ECO:0007669"/>
    <property type="project" value="InterPro"/>
</dbReference>
<dbReference type="Pfam" id="PF07743">
    <property type="entry name" value="HSCB_C"/>
    <property type="match status" value="1"/>
</dbReference>
<dbReference type="InterPro" id="IPR009073">
    <property type="entry name" value="HscB_oligo_C"/>
</dbReference>
<dbReference type="OMA" id="YFAMQIK"/>
<dbReference type="GO" id="GO:0044571">
    <property type="term" value="P:[2Fe-2S] cluster assembly"/>
    <property type="evidence" value="ECO:0007669"/>
    <property type="project" value="InterPro"/>
</dbReference>
<dbReference type="PANTHER" id="PTHR14021:SF15">
    <property type="entry name" value="IRON-SULFUR CLUSTER CO-CHAPERONE PROTEIN HSCB"/>
    <property type="match status" value="1"/>
</dbReference>
<comment type="caution">
    <text evidence="4">The sequence shown here is derived from an EMBL/GenBank/DDBJ whole genome shotgun (WGS) entry which is preliminary data.</text>
</comment>
<organism evidence="4 5">
    <name type="scientific">Tilletiaria anomala (strain ATCC 24038 / CBS 436.72 / UBC 951)</name>
    <dbReference type="NCBI Taxonomy" id="1037660"/>
    <lineage>
        <taxon>Eukaryota</taxon>
        <taxon>Fungi</taxon>
        <taxon>Dikarya</taxon>
        <taxon>Basidiomycota</taxon>
        <taxon>Ustilaginomycotina</taxon>
        <taxon>Exobasidiomycetes</taxon>
        <taxon>Georgefischeriales</taxon>
        <taxon>Tilletiariaceae</taxon>
        <taxon>Tilletiaria</taxon>
    </lineage>
</organism>
<dbReference type="Pfam" id="PF00226">
    <property type="entry name" value="DnaJ"/>
    <property type="match status" value="1"/>
</dbReference>
<dbReference type="Gene3D" id="1.10.287.110">
    <property type="entry name" value="DnaJ domain"/>
    <property type="match status" value="1"/>
</dbReference>
<dbReference type="OrthoDB" id="448954at2759"/>
<dbReference type="GO" id="GO:0005739">
    <property type="term" value="C:mitochondrion"/>
    <property type="evidence" value="ECO:0007669"/>
    <property type="project" value="TreeGrafter"/>
</dbReference>
<dbReference type="GeneID" id="25262550"/>
<dbReference type="SUPFAM" id="SSF46565">
    <property type="entry name" value="Chaperone J-domain"/>
    <property type="match status" value="1"/>
</dbReference>
<dbReference type="PANTHER" id="PTHR14021">
    <property type="entry name" value="IRON-SULFUR CLUSTER CO-CHAPERONE PROTEIN HSCB"/>
    <property type="match status" value="1"/>
</dbReference>
<dbReference type="InterPro" id="IPR036386">
    <property type="entry name" value="HscB_C_sf"/>
</dbReference>
<gene>
    <name evidence="4" type="ORF">K437DRAFT_225971</name>
</gene>
<dbReference type="InterPro" id="IPR004640">
    <property type="entry name" value="HscB"/>
</dbReference>